<dbReference type="InterPro" id="IPR031330">
    <property type="entry name" value="Gly_Hdrlase_35_cat"/>
</dbReference>
<dbReference type="PANTHER" id="PTHR23421">
    <property type="entry name" value="BETA-GALACTOSIDASE RELATED"/>
    <property type="match status" value="1"/>
</dbReference>
<comment type="caution">
    <text evidence="5">The sequence shown here is derived from an EMBL/GenBank/DDBJ whole genome shotgun (WGS) entry which is preliminary data.</text>
</comment>
<keyword evidence="6" id="KW-1185">Reference proteome</keyword>
<dbReference type="OrthoDB" id="9813184at2"/>
<reference evidence="5 6" key="1">
    <citation type="submission" date="2019-03" db="EMBL/GenBank/DDBJ databases">
        <title>Cohnella endophytica sp. nov., a novel endophytic bacterium isolated from bark of Sonneratia apetala.</title>
        <authorList>
            <person name="Tuo L."/>
        </authorList>
    </citation>
    <scope>NUCLEOTIDE SEQUENCE [LARGE SCALE GENOMIC DNA]</scope>
    <source>
        <strain evidence="5 6">CCTCC AB 208254</strain>
    </source>
</reference>
<organism evidence="5 6">
    <name type="scientific">Cohnella luojiensis</name>
    <dbReference type="NCBI Taxonomy" id="652876"/>
    <lineage>
        <taxon>Bacteria</taxon>
        <taxon>Bacillati</taxon>
        <taxon>Bacillota</taxon>
        <taxon>Bacilli</taxon>
        <taxon>Bacillales</taxon>
        <taxon>Paenibacillaceae</taxon>
        <taxon>Cohnella</taxon>
    </lineage>
</organism>
<evidence type="ECO:0000313" key="5">
    <source>
        <dbReference type="EMBL" id="TFE28599.1"/>
    </source>
</evidence>
<feature type="domain" description="Glycoside hydrolase 35 catalytic" evidence="3">
    <location>
        <begin position="11"/>
        <end position="111"/>
    </location>
</feature>
<dbReference type="InterPro" id="IPR001944">
    <property type="entry name" value="Glycoside_Hdrlase_35"/>
</dbReference>
<evidence type="ECO:0000259" key="4">
    <source>
        <dbReference type="Pfam" id="PF22369"/>
    </source>
</evidence>
<evidence type="ECO:0000259" key="3">
    <source>
        <dbReference type="Pfam" id="PF01301"/>
    </source>
</evidence>
<dbReference type="InterPro" id="IPR054746">
    <property type="entry name" value="GLMA-like_second"/>
</dbReference>
<dbReference type="GO" id="GO:0005975">
    <property type="term" value="P:carbohydrate metabolic process"/>
    <property type="evidence" value="ECO:0007669"/>
    <property type="project" value="InterPro"/>
</dbReference>
<gene>
    <name evidence="5" type="ORF">E2980_07150</name>
</gene>
<dbReference type="EMBL" id="SOMN01000006">
    <property type="protein sequence ID" value="TFE28599.1"/>
    <property type="molecule type" value="Genomic_DNA"/>
</dbReference>
<protein>
    <submittedName>
        <fullName evidence="5">Uncharacterized protein</fullName>
    </submittedName>
</protein>
<dbReference type="Proteomes" id="UP000297900">
    <property type="component" value="Unassembled WGS sequence"/>
</dbReference>
<dbReference type="Gene3D" id="3.20.20.80">
    <property type="entry name" value="Glycosidases"/>
    <property type="match status" value="1"/>
</dbReference>
<dbReference type="RefSeq" id="WP_135151466.1">
    <property type="nucleotide sequence ID" value="NZ_SOMN01000006.1"/>
</dbReference>
<comment type="similarity">
    <text evidence="1 2">Belongs to the glycosyl hydrolase 35 family.</text>
</comment>
<evidence type="ECO:0000256" key="1">
    <source>
        <dbReference type="ARBA" id="ARBA00009809"/>
    </source>
</evidence>
<accession>A0A4Y8M288</accession>
<name>A0A4Y8M288_9BACL</name>
<dbReference type="InterPro" id="IPR017853">
    <property type="entry name" value="GH"/>
</dbReference>
<dbReference type="AlphaFoldDB" id="A0A4Y8M288"/>
<dbReference type="Pfam" id="PF22369">
    <property type="entry name" value="GLMA_2nd"/>
    <property type="match status" value="1"/>
</dbReference>
<dbReference type="Pfam" id="PF01301">
    <property type="entry name" value="Glyco_hydro_35"/>
    <property type="match status" value="1"/>
</dbReference>
<sequence>MSHTAIKDGVFHLDGKKTFFLSADYPYYRDSVDNWADRIEQLKSAHIRVVSFYVPWRHHAVNGGIDFEGATLPNRNVKRFIEICAEKEMYVLLKPGPFIHAETDYGGLPDFVNPDNDSGIDPMLNGEGAKRTWHHTLPAPTDPKFSSLVKIWFEQVNEQLIRPNTYPRGPIVSLQILNEGVYSDAQHPVTEYDYSVTSIDAFRNFLVEKYKTIDNYNELHRTTARSFAEINPPSELKEIQHEAGVLIYLDWAEYQSYYMEKLYSGWGEYIDSDLPYILNLNPPHDRAQGYDDWFNRLEIEKFTNQYYGYTNWIGVVSHDESAFNRYLLLTKRGRGPNLEENWGFSKLYDYRYKYTAIPFFQTIMAVAGGASGYNVYTGVSTDQWDDGIDSMQEKPYPDCSPITEKGELTPKYYAMKLLNRFFEEFGSDLMESRAYSPLTWGIYNRYAQVGCWGMEDDLTKMGRKPIHLGRNGFDRFQTVSRKSNIDYKLLNLASGVPSIDEHPLIVLTGGFFMEAAVQQYLAEYVRMGGKLLLTHDVPVLDENMLPCTLLIDRLFAGAHPKDDTYKVEKGIVVYRDHNLFGEESDPTSVLELLLGMDKDLSSLKSDAQVWVHRHPWKNAAYYFILGLDEQEKTYRVSDGKYEILIDLPKKSSAIVRVEDGKLSAGVVKGIHEFEESYVAPAIRMGHETLEASSPCDLFFAIHGNTTAYETASDREGEVQVIYEA</sequence>
<evidence type="ECO:0000313" key="6">
    <source>
        <dbReference type="Proteomes" id="UP000297900"/>
    </source>
</evidence>
<dbReference type="GO" id="GO:0004553">
    <property type="term" value="F:hydrolase activity, hydrolyzing O-glycosyl compounds"/>
    <property type="evidence" value="ECO:0007669"/>
    <property type="project" value="InterPro"/>
</dbReference>
<feature type="domain" description="GLMA-like second" evidence="4">
    <location>
        <begin position="470"/>
        <end position="564"/>
    </location>
</feature>
<evidence type="ECO:0000256" key="2">
    <source>
        <dbReference type="RuleBase" id="RU003679"/>
    </source>
</evidence>
<dbReference type="PRINTS" id="PR00742">
    <property type="entry name" value="GLHYDRLASE35"/>
</dbReference>
<proteinExistence type="inferred from homology"/>
<dbReference type="SUPFAM" id="SSF51445">
    <property type="entry name" value="(Trans)glycosidases"/>
    <property type="match status" value="1"/>
</dbReference>